<gene>
    <name evidence="2" type="ORF">UCDDS831_g02477</name>
</gene>
<proteinExistence type="predicted"/>
<accession>A0A0G2H6H9</accession>
<name>A0A0G2H6H9_9PEZI</name>
<evidence type="ECO:0000313" key="3">
    <source>
        <dbReference type="Proteomes" id="UP000034182"/>
    </source>
</evidence>
<reference evidence="2 3" key="1">
    <citation type="submission" date="2015-03" db="EMBL/GenBank/DDBJ databases">
        <authorList>
            <person name="Morales-Cruz A."/>
            <person name="Amrine K.C."/>
            <person name="Cantu D."/>
        </authorList>
    </citation>
    <scope>NUCLEOTIDE SEQUENCE [LARGE SCALE GENOMIC DNA]</scope>
    <source>
        <strain evidence="2">DS831</strain>
    </source>
</reference>
<sequence length="202" mass="22758">MEEETYTQLPLQMDPQTKAISGHNVPPAVQREIEELNQLHRQFLTLETPGQTPPPPMPVNPKRSAGIAKLRESGNASFKKGQYAEAAKFYTLAIEVAIHRPQWEPSGLIREELCALYANRAQAYMSLQDWASGAVDAETSVELKKVQNAKAWWRRGRCLLEMGRAKEARDWVAQAREYDPNEADLQTLAKDIEVAIEKGKSD</sequence>
<evidence type="ECO:0000313" key="2">
    <source>
        <dbReference type="EMBL" id="KKY24300.1"/>
    </source>
</evidence>
<dbReference type="InterPro" id="IPR019734">
    <property type="entry name" value="TPR_rpt"/>
</dbReference>
<dbReference type="GO" id="GO:0005634">
    <property type="term" value="C:nucleus"/>
    <property type="evidence" value="ECO:0007669"/>
    <property type="project" value="TreeGrafter"/>
</dbReference>
<dbReference type="GO" id="GO:0030544">
    <property type="term" value="F:Hsp70 protein binding"/>
    <property type="evidence" value="ECO:0007669"/>
    <property type="project" value="TreeGrafter"/>
</dbReference>
<dbReference type="InterPro" id="IPR011990">
    <property type="entry name" value="TPR-like_helical_dom_sf"/>
</dbReference>
<feature type="repeat" description="TPR" evidence="1">
    <location>
        <begin position="149"/>
        <end position="182"/>
    </location>
</feature>
<comment type="caution">
    <text evidence="2">The sequence shown here is derived from an EMBL/GenBank/DDBJ whole genome shotgun (WGS) entry which is preliminary data.</text>
</comment>
<dbReference type="SMART" id="SM00028">
    <property type="entry name" value="TPR"/>
    <property type="match status" value="3"/>
</dbReference>
<protein>
    <submittedName>
        <fullName evidence="2">Putative translocation protein sec72</fullName>
    </submittedName>
</protein>
<dbReference type="GO" id="GO:0006457">
    <property type="term" value="P:protein folding"/>
    <property type="evidence" value="ECO:0007669"/>
    <property type="project" value="TreeGrafter"/>
</dbReference>
<dbReference type="AlphaFoldDB" id="A0A0G2H6H9"/>
<keyword evidence="1" id="KW-0802">TPR repeat</keyword>
<dbReference type="SUPFAM" id="SSF48452">
    <property type="entry name" value="TPR-like"/>
    <property type="match status" value="1"/>
</dbReference>
<dbReference type="Pfam" id="PF14559">
    <property type="entry name" value="TPR_19"/>
    <property type="match status" value="1"/>
</dbReference>
<dbReference type="GO" id="GO:0051879">
    <property type="term" value="F:Hsp90 protein binding"/>
    <property type="evidence" value="ECO:0007669"/>
    <property type="project" value="TreeGrafter"/>
</dbReference>
<dbReference type="EMBL" id="LAQI01000060">
    <property type="protein sequence ID" value="KKY24300.1"/>
    <property type="molecule type" value="Genomic_DNA"/>
</dbReference>
<evidence type="ECO:0000256" key="1">
    <source>
        <dbReference type="PROSITE-ProRule" id="PRU00339"/>
    </source>
</evidence>
<dbReference type="PANTHER" id="PTHR46035:SF3">
    <property type="entry name" value="TRANSLOCATION PROTEIN SEC72"/>
    <property type="match status" value="1"/>
</dbReference>
<dbReference type="PROSITE" id="PS50005">
    <property type="entry name" value="TPR"/>
    <property type="match status" value="1"/>
</dbReference>
<organism evidence="2 3">
    <name type="scientific">Diplodia seriata</name>
    <dbReference type="NCBI Taxonomy" id="420778"/>
    <lineage>
        <taxon>Eukaryota</taxon>
        <taxon>Fungi</taxon>
        <taxon>Dikarya</taxon>
        <taxon>Ascomycota</taxon>
        <taxon>Pezizomycotina</taxon>
        <taxon>Dothideomycetes</taxon>
        <taxon>Dothideomycetes incertae sedis</taxon>
        <taxon>Botryosphaeriales</taxon>
        <taxon>Botryosphaeriaceae</taxon>
        <taxon>Diplodia</taxon>
    </lineage>
</organism>
<dbReference type="Gene3D" id="1.25.40.10">
    <property type="entry name" value="Tetratricopeptide repeat domain"/>
    <property type="match status" value="1"/>
</dbReference>
<reference evidence="2 3" key="2">
    <citation type="submission" date="2015-05" db="EMBL/GenBank/DDBJ databases">
        <title>Distinctive expansion of gene families associated with plant cell wall degradation and secondary metabolism in the genomes of grapevine trunk pathogens.</title>
        <authorList>
            <person name="Lawrence D.P."/>
            <person name="Travadon R."/>
            <person name="Rolshausen P.E."/>
            <person name="Baumgartner K."/>
        </authorList>
    </citation>
    <scope>NUCLEOTIDE SEQUENCE [LARGE SCALE GENOMIC DNA]</scope>
    <source>
        <strain evidence="2">DS831</strain>
    </source>
</reference>
<dbReference type="Pfam" id="PF13181">
    <property type="entry name" value="TPR_8"/>
    <property type="match status" value="1"/>
</dbReference>
<dbReference type="Proteomes" id="UP000034182">
    <property type="component" value="Unassembled WGS sequence"/>
</dbReference>
<dbReference type="GO" id="GO:0005829">
    <property type="term" value="C:cytosol"/>
    <property type="evidence" value="ECO:0007669"/>
    <property type="project" value="TreeGrafter"/>
</dbReference>
<dbReference type="PANTHER" id="PTHR46035">
    <property type="entry name" value="TETRATRICOPEPTIDE REPEAT PROTEIN 4"/>
    <property type="match status" value="1"/>
</dbReference>